<protein>
    <submittedName>
        <fullName evidence="3">Uncharacterized protein</fullName>
    </submittedName>
</protein>
<gene>
    <name evidence="3" type="ORF">ACHAXA_010291</name>
</gene>
<keyword evidence="4" id="KW-1185">Reference proteome</keyword>
<name>A0ABD3R813_9STRA</name>
<feature type="transmembrane region" description="Helical" evidence="2">
    <location>
        <begin position="112"/>
        <end position="136"/>
    </location>
</feature>
<dbReference type="AlphaFoldDB" id="A0ABD3R813"/>
<keyword evidence="1" id="KW-0175">Coiled coil</keyword>
<keyword evidence="2" id="KW-0812">Transmembrane</keyword>
<proteinExistence type="predicted"/>
<keyword evidence="2" id="KW-1133">Transmembrane helix</keyword>
<comment type="caution">
    <text evidence="3">The sequence shown here is derived from an EMBL/GenBank/DDBJ whole genome shotgun (WGS) entry which is preliminary data.</text>
</comment>
<dbReference type="EMBL" id="JALLPB020000460">
    <property type="protein sequence ID" value="KAL3808907.1"/>
    <property type="molecule type" value="Genomic_DNA"/>
</dbReference>
<feature type="coiled-coil region" evidence="1">
    <location>
        <begin position="75"/>
        <end position="109"/>
    </location>
</feature>
<evidence type="ECO:0000313" key="4">
    <source>
        <dbReference type="Proteomes" id="UP001530377"/>
    </source>
</evidence>
<accession>A0ABD3R813</accession>
<evidence type="ECO:0000313" key="3">
    <source>
        <dbReference type="EMBL" id="KAL3808907.1"/>
    </source>
</evidence>
<dbReference type="Proteomes" id="UP001530377">
    <property type="component" value="Unassembled WGS sequence"/>
</dbReference>
<evidence type="ECO:0000256" key="1">
    <source>
        <dbReference type="SAM" id="Coils"/>
    </source>
</evidence>
<evidence type="ECO:0000256" key="2">
    <source>
        <dbReference type="SAM" id="Phobius"/>
    </source>
</evidence>
<reference evidence="3 4" key="1">
    <citation type="submission" date="2024-10" db="EMBL/GenBank/DDBJ databases">
        <title>Updated reference genomes for cyclostephanoid diatoms.</title>
        <authorList>
            <person name="Roberts W.R."/>
            <person name="Alverson A.J."/>
        </authorList>
    </citation>
    <scope>NUCLEOTIDE SEQUENCE [LARGE SCALE GENOMIC DNA]</scope>
    <source>
        <strain evidence="3 4">AJA228-03</strain>
    </source>
</reference>
<keyword evidence="2" id="KW-0472">Membrane</keyword>
<sequence>MSFIPYPDIPYNIVHTGDIVLILTLGFLYELCVRIYQHRNERRTQHESKLRIHLATLRHEAARKRAMGPSAFVETSKLERAVLAAEKELSKLEEEREARKARVAKMIRKCNLATNALIIATYWGVAMVVIDGSRLYRAEYESSYDEVITDVERASAFWKGFLFPLSYNGIAYKIAQFGIDSSMRPSCLGALIVFWAARVTCGEAVDCALQWVS</sequence>
<feature type="transmembrane region" description="Helical" evidence="2">
    <location>
        <begin position="12"/>
        <end position="33"/>
    </location>
</feature>
<organism evidence="3 4">
    <name type="scientific">Cyclostephanos tholiformis</name>
    <dbReference type="NCBI Taxonomy" id="382380"/>
    <lineage>
        <taxon>Eukaryota</taxon>
        <taxon>Sar</taxon>
        <taxon>Stramenopiles</taxon>
        <taxon>Ochrophyta</taxon>
        <taxon>Bacillariophyta</taxon>
        <taxon>Coscinodiscophyceae</taxon>
        <taxon>Thalassiosirophycidae</taxon>
        <taxon>Stephanodiscales</taxon>
        <taxon>Stephanodiscaceae</taxon>
        <taxon>Cyclostephanos</taxon>
    </lineage>
</organism>